<feature type="compositionally biased region" description="Basic and acidic residues" evidence="1">
    <location>
        <begin position="323"/>
        <end position="333"/>
    </location>
</feature>
<gene>
    <name evidence="2" type="ORF">PHLCEN_2v4752</name>
</gene>
<comment type="caution">
    <text evidence="2">The sequence shown here is derived from an EMBL/GenBank/DDBJ whole genome shotgun (WGS) entry which is preliminary data.</text>
</comment>
<dbReference type="Proteomes" id="UP000186601">
    <property type="component" value="Unassembled WGS sequence"/>
</dbReference>
<organism evidence="2 3">
    <name type="scientific">Hermanssonia centrifuga</name>
    <dbReference type="NCBI Taxonomy" id="98765"/>
    <lineage>
        <taxon>Eukaryota</taxon>
        <taxon>Fungi</taxon>
        <taxon>Dikarya</taxon>
        <taxon>Basidiomycota</taxon>
        <taxon>Agaricomycotina</taxon>
        <taxon>Agaricomycetes</taxon>
        <taxon>Polyporales</taxon>
        <taxon>Meruliaceae</taxon>
        <taxon>Hermanssonia</taxon>
    </lineage>
</organism>
<accession>A0A2R6PJ81</accession>
<dbReference type="EMBL" id="MLYV02000479">
    <property type="protein sequence ID" value="PSR92222.1"/>
    <property type="molecule type" value="Genomic_DNA"/>
</dbReference>
<dbReference type="Gene3D" id="1.10.20.10">
    <property type="entry name" value="Histone, subunit A"/>
    <property type="match status" value="1"/>
</dbReference>
<feature type="region of interest" description="Disordered" evidence="1">
    <location>
        <begin position="233"/>
        <end position="342"/>
    </location>
</feature>
<dbReference type="GO" id="GO:0046982">
    <property type="term" value="F:protein heterodimerization activity"/>
    <property type="evidence" value="ECO:0007669"/>
    <property type="project" value="InterPro"/>
</dbReference>
<dbReference type="InterPro" id="IPR009072">
    <property type="entry name" value="Histone-fold"/>
</dbReference>
<protein>
    <submittedName>
        <fullName evidence="2">Uncharacterized protein</fullName>
    </submittedName>
</protein>
<evidence type="ECO:0000256" key="1">
    <source>
        <dbReference type="SAM" id="MobiDB-lite"/>
    </source>
</evidence>
<evidence type="ECO:0000313" key="3">
    <source>
        <dbReference type="Proteomes" id="UP000186601"/>
    </source>
</evidence>
<dbReference type="STRING" id="98765.A0A2R6PJ81"/>
<name>A0A2R6PJ81_9APHY</name>
<feature type="compositionally biased region" description="Low complexity" evidence="1">
    <location>
        <begin position="245"/>
        <end position="262"/>
    </location>
</feature>
<dbReference type="AlphaFoldDB" id="A0A2R6PJ81"/>
<reference evidence="2 3" key="1">
    <citation type="submission" date="2018-02" db="EMBL/GenBank/DDBJ databases">
        <title>Genome sequence of the basidiomycete white-rot fungus Phlebia centrifuga.</title>
        <authorList>
            <person name="Granchi Z."/>
            <person name="Peng M."/>
            <person name="de Vries R.P."/>
            <person name="Hilden K."/>
            <person name="Makela M.R."/>
            <person name="Grigoriev I."/>
            <person name="Riley R."/>
        </authorList>
    </citation>
    <scope>NUCLEOTIDE SEQUENCE [LARGE SCALE GENOMIC DNA]</scope>
    <source>
        <strain evidence="2 3">FBCC195</strain>
    </source>
</reference>
<feature type="compositionally biased region" description="Low complexity" evidence="1">
    <location>
        <begin position="271"/>
        <end position="285"/>
    </location>
</feature>
<evidence type="ECO:0000313" key="2">
    <source>
        <dbReference type="EMBL" id="PSR92222.1"/>
    </source>
</evidence>
<dbReference type="OrthoDB" id="5382203at2759"/>
<proteinExistence type="predicted"/>
<keyword evidence="3" id="KW-1185">Reference proteome</keyword>
<sequence length="342" mass="37502">MAGSFESLAGLWQTAHILRQSALIYTAGPSYISSRSADVILSDVRPIKLKLEALRSINVFLDEFLHKILNAAGSLSTDSLKAGLNKILPTALGKEAVLEAELELKAYWERNTPHTPAKQEFDLQWSFELLRLKCEAYSTMNDSDEDLEAEKRLNERMINAGGSSSPHNSLMAPAALYLTAILEHVLSNVGRVASRDSSRTVATVHDLFVALCEDSSMYSMFKGMKVYEQIDSLSKMQHPRRSKSMSKSSSGRASPASRTASPHGDGRISRESSSTPSRLRVSSESASPSVTTLLAQPANGRVSYEKSRAKLFGRSSIDQESPEDIRQHGDDAKSSNSFDLMV</sequence>